<name>A0A812WK95_9DINO</name>
<feature type="compositionally biased region" description="Acidic residues" evidence="2">
    <location>
        <begin position="138"/>
        <end position="152"/>
    </location>
</feature>
<keyword evidence="1" id="KW-0175">Coiled coil</keyword>
<comment type="caution">
    <text evidence="3">The sequence shown here is derived from an EMBL/GenBank/DDBJ whole genome shotgun (WGS) entry which is preliminary data.</text>
</comment>
<evidence type="ECO:0000313" key="3">
    <source>
        <dbReference type="EMBL" id="CAE7687070.1"/>
    </source>
</evidence>
<evidence type="ECO:0000313" key="4">
    <source>
        <dbReference type="Proteomes" id="UP000601435"/>
    </source>
</evidence>
<dbReference type="EMBL" id="CAJNJA010034086">
    <property type="protein sequence ID" value="CAE7687070.1"/>
    <property type="molecule type" value="Genomic_DNA"/>
</dbReference>
<feature type="compositionally biased region" description="Basic and acidic residues" evidence="2">
    <location>
        <begin position="111"/>
        <end position="123"/>
    </location>
</feature>
<feature type="region of interest" description="Disordered" evidence="2">
    <location>
        <begin position="1"/>
        <end position="48"/>
    </location>
</feature>
<feature type="compositionally biased region" description="Basic and acidic residues" evidence="2">
    <location>
        <begin position="548"/>
        <end position="569"/>
    </location>
</feature>
<feature type="compositionally biased region" description="Basic and acidic residues" evidence="2">
    <location>
        <begin position="79"/>
        <end position="89"/>
    </location>
</feature>
<feature type="region of interest" description="Disordered" evidence="2">
    <location>
        <begin position="415"/>
        <end position="582"/>
    </location>
</feature>
<proteinExistence type="predicted"/>
<feature type="region of interest" description="Disordered" evidence="2">
    <location>
        <begin position="69"/>
        <end position="272"/>
    </location>
</feature>
<dbReference type="OrthoDB" id="443266at2759"/>
<gene>
    <name evidence="3" type="ORF">SNEC2469_LOCUS19791</name>
</gene>
<evidence type="ECO:0000256" key="2">
    <source>
        <dbReference type="SAM" id="MobiDB-lite"/>
    </source>
</evidence>
<feature type="compositionally biased region" description="Low complexity" evidence="2">
    <location>
        <begin position="163"/>
        <end position="180"/>
    </location>
</feature>
<feature type="non-terminal residue" evidence="3">
    <location>
        <position position="1"/>
    </location>
</feature>
<dbReference type="AlphaFoldDB" id="A0A812WK95"/>
<feature type="compositionally biased region" description="Basic and acidic residues" evidence="2">
    <location>
        <begin position="515"/>
        <end position="524"/>
    </location>
</feature>
<organism evidence="3 4">
    <name type="scientific">Symbiodinium necroappetens</name>
    <dbReference type="NCBI Taxonomy" id="1628268"/>
    <lineage>
        <taxon>Eukaryota</taxon>
        <taxon>Sar</taxon>
        <taxon>Alveolata</taxon>
        <taxon>Dinophyceae</taxon>
        <taxon>Suessiales</taxon>
        <taxon>Symbiodiniaceae</taxon>
        <taxon>Symbiodinium</taxon>
    </lineage>
</organism>
<reference evidence="3" key="1">
    <citation type="submission" date="2021-02" db="EMBL/GenBank/DDBJ databases">
        <authorList>
            <person name="Dougan E. K."/>
            <person name="Rhodes N."/>
            <person name="Thang M."/>
            <person name="Chan C."/>
        </authorList>
    </citation>
    <scope>NUCLEOTIDE SEQUENCE</scope>
</reference>
<feature type="compositionally biased region" description="Basic and acidic residues" evidence="2">
    <location>
        <begin position="431"/>
        <end position="471"/>
    </location>
</feature>
<dbReference type="Proteomes" id="UP000601435">
    <property type="component" value="Unassembled WGS sequence"/>
</dbReference>
<evidence type="ECO:0000256" key="1">
    <source>
        <dbReference type="SAM" id="Coils"/>
    </source>
</evidence>
<accession>A0A812WK95</accession>
<protein>
    <submittedName>
        <fullName evidence="3">Uncharacterized protein</fullName>
    </submittedName>
</protein>
<keyword evidence="4" id="KW-1185">Reference proteome</keyword>
<feature type="coiled-coil region" evidence="1">
    <location>
        <begin position="600"/>
        <end position="627"/>
    </location>
</feature>
<feature type="compositionally biased region" description="Low complexity" evidence="2">
    <location>
        <begin position="491"/>
        <end position="504"/>
    </location>
</feature>
<feature type="compositionally biased region" description="Basic and acidic residues" evidence="2">
    <location>
        <begin position="222"/>
        <end position="262"/>
    </location>
</feature>
<feature type="compositionally biased region" description="Low complexity" evidence="2">
    <location>
        <begin position="22"/>
        <end position="48"/>
    </location>
</feature>
<feature type="region of interest" description="Disordered" evidence="2">
    <location>
        <begin position="314"/>
        <end position="382"/>
    </location>
</feature>
<sequence>ASETLEPAAEATRPDRVDAGKASAPASEAEQAEQAELATPQTETTAAPVRQTGLGWLYASTVAAAAALRSSPMRGARSLAERLRSRAGEPAESGETPAAPVSASQGAEAPELLRARQRAERAAQRPPPAGLEQYPAADGEEEAEEEEVEEDASTASPGKTETAAVAAKAASPSQQKAALAGSSEKKDKASPKTSATLPVQAAEAAEAAEDEAPKSQKANSQKKAEPESSEPKKKPGRKPKQEAQAEEPSKRAAEEPAPEERSKKKTKTTAVDVHLEALRSLKTEAEREEYLGNITLTMRMKVAEAQSMCADALPAAEVEEEAPAPSEKPKEKKRGKAAKPEAALPEPDEAAEAPAPSGRPQKRAAAQQAEAEEVKKPKKLTAAVEKHMDELAKLKTQKQKEKYIAKLTISMQTKVAAALSEAEVQEETEEPESKKRAAPAKEPKDSAKARKVDDSEKHVEELSKLKSEKAKTAYLKQLPAATRQRVEALRAASAPSAPSCSPSPRRLGPPTLLEVAEKVVEARQAESTGAAAQPELSQKKPAAKKKPTAVEKHLQELSKLKNPQKKENYLSKLPPAARMSVDDDDHGEVMRILGSLQVALDTENDKVAGAEAKMAELDQTVKDAEVSLQAAKAYTSECEAKLKTASEAVCTSKATLTQRLNEQKKGDEGIVKARADKELLESTKSECFEKLKSGGAVAKEAKQLLKKIEPFIKQTGSDASLITAAPATLLKPPEERGSFDQIVLEQLEANFTAKLTEFETQLAEAAPAAEARAEEVQKAQSTHEAAESKQKEASVELCAAKEAVTEHFRVLIPAACSPCAVLCELEMQEEVVEEELETYVDGSLATFKELKERISAKKRRELAAAAKARCKAFYW</sequence>
<feature type="region of interest" description="Disordered" evidence="2">
    <location>
        <begin position="767"/>
        <end position="788"/>
    </location>
</feature>